<dbReference type="SUPFAM" id="SSF53041">
    <property type="entry name" value="Resolvase-like"/>
    <property type="match status" value="1"/>
</dbReference>
<dbReference type="RefSeq" id="WP_134493166.1">
    <property type="nucleotide sequence ID" value="NZ_SOEZ01000079.1"/>
</dbReference>
<dbReference type="InterPro" id="IPR006119">
    <property type="entry name" value="Resolv_N"/>
</dbReference>
<organism evidence="3 4">
    <name type="scientific">Cryobacterium tagatosivorans</name>
    <dbReference type="NCBI Taxonomy" id="1259199"/>
    <lineage>
        <taxon>Bacteria</taxon>
        <taxon>Bacillati</taxon>
        <taxon>Actinomycetota</taxon>
        <taxon>Actinomycetes</taxon>
        <taxon>Micrococcales</taxon>
        <taxon>Microbacteriaceae</taxon>
        <taxon>Cryobacterium</taxon>
    </lineage>
</organism>
<keyword evidence="4" id="KW-1185">Reference proteome</keyword>
<dbReference type="InterPro" id="IPR036162">
    <property type="entry name" value="Resolvase-like_N_sf"/>
</dbReference>
<evidence type="ECO:0000259" key="1">
    <source>
        <dbReference type="PROSITE" id="PS51736"/>
    </source>
</evidence>
<dbReference type="InterPro" id="IPR011109">
    <property type="entry name" value="DNA_bind_recombinase_dom"/>
</dbReference>
<dbReference type="CDD" id="cd00338">
    <property type="entry name" value="Ser_Recombinase"/>
    <property type="match status" value="1"/>
</dbReference>
<protein>
    <submittedName>
        <fullName evidence="3">Recombinase family protein</fullName>
    </submittedName>
</protein>
<dbReference type="EMBL" id="SOEZ01000079">
    <property type="protein sequence ID" value="TFB46514.1"/>
    <property type="molecule type" value="Genomic_DNA"/>
</dbReference>
<evidence type="ECO:0000313" key="3">
    <source>
        <dbReference type="EMBL" id="TFB46514.1"/>
    </source>
</evidence>
<feature type="domain" description="Recombinase" evidence="2">
    <location>
        <begin position="157"/>
        <end position="264"/>
    </location>
</feature>
<dbReference type="Pfam" id="PF00239">
    <property type="entry name" value="Resolvase"/>
    <property type="match status" value="1"/>
</dbReference>
<dbReference type="SMART" id="SM00857">
    <property type="entry name" value="Resolvase"/>
    <property type="match status" value="1"/>
</dbReference>
<comment type="caution">
    <text evidence="3">The sequence shown here is derived from an EMBL/GenBank/DDBJ whole genome shotgun (WGS) entry which is preliminary data.</text>
</comment>
<gene>
    <name evidence="3" type="ORF">E3O23_17155</name>
</gene>
<dbReference type="PROSITE" id="PS51737">
    <property type="entry name" value="RECOMBINASE_DNA_BIND"/>
    <property type="match status" value="1"/>
</dbReference>
<dbReference type="OrthoDB" id="4500247at2"/>
<dbReference type="GO" id="GO:0000150">
    <property type="term" value="F:DNA strand exchange activity"/>
    <property type="evidence" value="ECO:0007669"/>
    <property type="project" value="InterPro"/>
</dbReference>
<dbReference type="AlphaFoldDB" id="A0A4R8U9S7"/>
<feature type="domain" description="Resolvase/invertase-type recombinase catalytic" evidence="1">
    <location>
        <begin position="2"/>
        <end position="149"/>
    </location>
</feature>
<evidence type="ECO:0000313" key="4">
    <source>
        <dbReference type="Proteomes" id="UP000297866"/>
    </source>
</evidence>
<dbReference type="InterPro" id="IPR038109">
    <property type="entry name" value="DNA_bind_recomb_sf"/>
</dbReference>
<dbReference type="PANTHER" id="PTHR30461:SF23">
    <property type="entry name" value="DNA RECOMBINASE-RELATED"/>
    <property type="match status" value="1"/>
</dbReference>
<dbReference type="GO" id="GO:0003677">
    <property type="term" value="F:DNA binding"/>
    <property type="evidence" value="ECO:0007669"/>
    <property type="project" value="InterPro"/>
</dbReference>
<proteinExistence type="predicted"/>
<dbReference type="Proteomes" id="UP000297866">
    <property type="component" value="Unassembled WGS sequence"/>
</dbReference>
<dbReference type="Pfam" id="PF07508">
    <property type="entry name" value="Recombinase"/>
    <property type="match status" value="1"/>
</dbReference>
<dbReference type="PROSITE" id="PS51736">
    <property type="entry name" value="RECOMBINASES_3"/>
    <property type="match status" value="1"/>
</dbReference>
<dbReference type="Gene3D" id="3.40.50.1390">
    <property type="entry name" value="Resolvase, N-terminal catalytic domain"/>
    <property type="match status" value="1"/>
</dbReference>
<dbReference type="PANTHER" id="PTHR30461">
    <property type="entry name" value="DNA-INVERTASE FROM LAMBDOID PROPHAGE"/>
    <property type="match status" value="1"/>
</dbReference>
<dbReference type="Gene3D" id="3.90.1750.20">
    <property type="entry name" value="Putative Large Serine Recombinase, Chain B, Domain 2"/>
    <property type="match status" value="1"/>
</dbReference>
<name>A0A4R8U9S7_9MICO</name>
<sequence length="466" mass="51049">MSTVIYARQSLDRNGEGAAVGRQLTECRALAERHGRTVSREFVDNDVSASKGTRPAFQELLTAIRGGQVSTIIVWHTDRLYRRVRDLVELVELAEKHALRILTVKAGDLDLNNPAGRMMAQMLGAAARYEVEQKGARQVAANVQRANAGVWSFATRPLGYERVDGEVRIVEAEAEILREAVDRIIAGESWYSIAKDYKTRGIVAANGKPYSYQNLTHRASNPALAGIRTYLGDVVTEAGSWPAIIDRPTWDRFQTVVASRRVRQDWSKKIKYLGSGIYRCGKCGGLMDVTRDFKSGKRTPVYQCRGLDTRRNMANVDALVEGVVLALLRRPDAVSLLTPTGDAAALAEEAQEVRALIGGLAELYADGTLSAASVREQKIKLQARVDALQAQLGAIEGGTILSDLVTAESVEAFWRGTLSIQHKRRIVSALMTVTIMPTKRGGNNAFRPEDVVIELTHSPQDVAAAP</sequence>
<reference evidence="3 4" key="1">
    <citation type="submission" date="2019-03" db="EMBL/GenBank/DDBJ databases">
        <title>Genomics of glacier-inhabiting Cryobacterium strains.</title>
        <authorList>
            <person name="Liu Q."/>
            <person name="Xin Y.-H."/>
        </authorList>
    </citation>
    <scope>NUCLEOTIDE SEQUENCE [LARGE SCALE GENOMIC DNA]</scope>
    <source>
        <strain evidence="3 4">Sr47</strain>
    </source>
</reference>
<dbReference type="InterPro" id="IPR050639">
    <property type="entry name" value="SSR_resolvase"/>
</dbReference>
<evidence type="ECO:0000259" key="2">
    <source>
        <dbReference type="PROSITE" id="PS51737"/>
    </source>
</evidence>
<accession>A0A4R8U9S7</accession>